<evidence type="ECO:0000313" key="3">
    <source>
        <dbReference type="Proteomes" id="UP000198310"/>
    </source>
</evidence>
<evidence type="ECO:0000259" key="1">
    <source>
        <dbReference type="Pfam" id="PF20094"/>
    </source>
</evidence>
<dbReference type="AlphaFoldDB" id="A0A238W967"/>
<dbReference type="NCBIfam" id="TIGR04514">
    <property type="entry name" value="GWxTD_dom"/>
    <property type="match status" value="1"/>
</dbReference>
<proteinExistence type="predicted"/>
<organism evidence="2 3">
    <name type="scientific">Hymenobacter mucosus</name>
    <dbReference type="NCBI Taxonomy" id="1411120"/>
    <lineage>
        <taxon>Bacteria</taxon>
        <taxon>Pseudomonadati</taxon>
        <taxon>Bacteroidota</taxon>
        <taxon>Cytophagia</taxon>
        <taxon>Cytophagales</taxon>
        <taxon>Hymenobacteraceae</taxon>
        <taxon>Hymenobacter</taxon>
    </lineage>
</organism>
<reference evidence="3" key="1">
    <citation type="submission" date="2017-06" db="EMBL/GenBank/DDBJ databases">
        <authorList>
            <person name="Varghese N."/>
            <person name="Submissions S."/>
        </authorList>
    </citation>
    <scope>NUCLEOTIDE SEQUENCE [LARGE SCALE GENOMIC DNA]</scope>
    <source>
        <strain evidence="3">DSM 28041</strain>
    </source>
</reference>
<gene>
    <name evidence="2" type="ORF">SAMN06269173_102359</name>
</gene>
<keyword evidence="3" id="KW-1185">Reference proteome</keyword>
<dbReference type="Proteomes" id="UP000198310">
    <property type="component" value="Unassembled WGS sequence"/>
</dbReference>
<dbReference type="Pfam" id="PF20094">
    <property type="entry name" value="GWxTD_dom"/>
    <property type="match status" value="1"/>
</dbReference>
<sequence length="442" mass="50206">MYLVNLPPETHSCSYVGQLSQRWLRTVLVLELYCSPPVKNYWTLLLLTLLSYSSLSSVLAAPRRDFAGQYRAERRVGLDTRREGDSLRLYLRFPDGNMLRQGYPLHVAAWADYDAKRPLWQDTVRHLARRIRTDGSAAWVEFCLPLSRLRAGQLLSINASTAAEADAGDAAWLALKPDYLSRSFVLTDSVGQPLLRRFVQAYEPFGVDSYGPDLAVQTRLYPLSSQPALPPMSNPAAVGPQPRTLGLQDSTWFRAGQLLRLPAGLYLLRTEQQTPWCGLLVEENNFPDLTSADELIAPLTFLTSSAERKKLFDAPDPKKAVDAFWLNLVKGDQPTARLLIRTYYGRVMDANRLFSSHKAGWLTDRGLLYIVMGPPETVYRTGGEERWVYRGTPERAGTYTFRPKPSTFAPENYELVRRPEYERLWYAAVEQWRKGIIARPGR</sequence>
<dbReference type="InterPro" id="IPR030959">
    <property type="entry name" value="GWxTD_dom"/>
</dbReference>
<feature type="domain" description="GWxTD" evidence="1">
    <location>
        <begin position="264"/>
        <end position="434"/>
    </location>
</feature>
<protein>
    <submittedName>
        <fullName evidence="2">GWxTD domain-containing protein</fullName>
    </submittedName>
</protein>
<accession>A0A238W967</accession>
<name>A0A238W967_9BACT</name>
<evidence type="ECO:0000313" key="2">
    <source>
        <dbReference type="EMBL" id="SNR43090.1"/>
    </source>
</evidence>
<dbReference type="EMBL" id="FZNS01000002">
    <property type="protein sequence ID" value="SNR43090.1"/>
    <property type="molecule type" value="Genomic_DNA"/>
</dbReference>